<evidence type="ECO:0000313" key="3">
    <source>
        <dbReference type="Proteomes" id="UP000249417"/>
    </source>
</evidence>
<evidence type="ECO:0000256" key="1">
    <source>
        <dbReference type="SAM" id="SignalP"/>
    </source>
</evidence>
<evidence type="ECO:0008006" key="4">
    <source>
        <dbReference type="Google" id="ProtNLM"/>
    </source>
</evidence>
<dbReference type="PROSITE" id="PS51257">
    <property type="entry name" value="PROKAR_LIPOPROTEIN"/>
    <property type="match status" value="1"/>
</dbReference>
<comment type="caution">
    <text evidence="2">The sequence shown here is derived from an EMBL/GenBank/DDBJ whole genome shotgun (WGS) entry which is preliminary data.</text>
</comment>
<feature type="signal peptide" evidence="1">
    <location>
        <begin position="1"/>
        <end position="19"/>
    </location>
</feature>
<dbReference type="AlphaFoldDB" id="A0A2W5Q9H4"/>
<name>A0A2W5Q9H4_9BACT</name>
<proteinExistence type="predicted"/>
<evidence type="ECO:0000313" key="2">
    <source>
        <dbReference type="EMBL" id="PZQ48050.1"/>
    </source>
</evidence>
<dbReference type="Proteomes" id="UP000249417">
    <property type="component" value="Unassembled WGS sequence"/>
</dbReference>
<feature type="chain" id="PRO_5016022448" description="Lipoprotein" evidence="1">
    <location>
        <begin position="20"/>
        <end position="78"/>
    </location>
</feature>
<keyword evidence="1" id="KW-0732">Signal</keyword>
<protein>
    <recommendedName>
        <fullName evidence="4">Lipoprotein</fullName>
    </recommendedName>
</protein>
<dbReference type="EMBL" id="QFQB01000008">
    <property type="protein sequence ID" value="PZQ48050.1"/>
    <property type="molecule type" value="Genomic_DNA"/>
</dbReference>
<reference evidence="2 3" key="1">
    <citation type="submission" date="2017-08" db="EMBL/GenBank/DDBJ databases">
        <title>Infants hospitalized years apart are colonized by the same room-sourced microbial strains.</title>
        <authorList>
            <person name="Brooks B."/>
            <person name="Olm M.R."/>
            <person name="Firek B.A."/>
            <person name="Baker R."/>
            <person name="Thomas B.C."/>
            <person name="Morowitz M.J."/>
            <person name="Banfield J.F."/>
        </authorList>
    </citation>
    <scope>NUCLEOTIDE SEQUENCE [LARGE SCALE GENOMIC DNA]</scope>
    <source>
        <strain evidence="2">S2_005_002_R2_29</strain>
    </source>
</reference>
<gene>
    <name evidence="2" type="ORF">DI551_02370</name>
</gene>
<organism evidence="2 3">
    <name type="scientific">Micavibrio aeruginosavorus</name>
    <dbReference type="NCBI Taxonomy" id="349221"/>
    <lineage>
        <taxon>Bacteria</taxon>
        <taxon>Pseudomonadati</taxon>
        <taxon>Bdellovibrionota</taxon>
        <taxon>Bdellovibrionia</taxon>
        <taxon>Bdellovibrionales</taxon>
        <taxon>Pseudobdellovibrionaceae</taxon>
        <taxon>Micavibrio</taxon>
    </lineage>
</organism>
<sequence length="78" mass="8310">MQNKLKIIFSGLAALGASACATMDSPDLSKYQECSARTQSRMRHALMETGGAGQTTLVGGVLLVTEGKHLCRMEALPR</sequence>
<accession>A0A2W5Q9H4</accession>